<comment type="caution">
    <text evidence="2">The sequence shown here is derived from an EMBL/GenBank/DDBJ whole genome shotgun (WGS) entry which is preliminary data.</text>
</comment>
<dbReference type="Proteomes" id="UP001156389">
    <property type="component" value="Unassembled WGS sequence"/>
</dbReference>
<sequence length="103" mass="11065">MATATSGVPRGLCVRRVPSKPVRRQADGRYALHLWLQRDGKFDCDLALHLSPAEAEALHAQLCFALDGEPPIPPTPDSGTSPAPACRKPVQEPNQGLMDSRGP</sequence>
<keyword evidence="3" id="KW-1185">Reference proteome</keyword>
<protein>
    <submittedName>
        <fullName evidence="2">Uncharacterized protein</fullName>
    </submittedName>
</protein>
<dbReference type="RefSeq" id="WP_260216410.1">
    <property type="nucleotide sequence ID" value="NZ_JAJAGO010000002.1"/>
</dbReference>
<evidence type="ECO:0000313" key="2">
    <source>
        <dbReference type="EMBL" id="MCT2589440.1"/>
    </source>
</evidence>
<evidence type="ECO:0000313" key="3">
    <source>
        <dbReference type="Proteomes" id="UP001156389"/>
    </source>
</evidence>
<proteinExistence type="predicted"/>
<gene>
    <name evidence="2" type="ORF">LHJ74_05760</name>
</gene>
<organism evidence="2 3">
    <name type="scientific">Streptomyces gossypii</name>
    <dbReference type="NCBI Taxonomy" id="2883101"/>
    <lineage>
        <taxon>Bacteria</taxon>
        <taxon>Bacillati</taxon>
        <taxon>Actinomycetota</taxon>
        <taxon>Actinomycetes</taxon>
        <taxon>Kitasatosporales</taxon>
        <taxon>Streptomycetaceae</taxon>
        <taxon>Streptomyces</taxon>
    </lineage>
</organism>
<accession>A0ABT2JNI4</accession>
<name>A0ABT2JNI4_9ACTN</name>
<evidence type="ECO:0000256" key="1">
    <source>
        <dbReference type="SAM" id="MobiDB-lite"/>
    </source>
</evidence>
<reference evidence="2 3" key="1">
    <citation type="submission" date="2021-10" db="EMBL/GenBank/DDBJ databases">
        <title>Streptomyces gossypii sp. nov., isolated from soil collected from cotton field.</title>
        <authorList>
            <person name="Ge X."/>
            <person name="Chen X."/>
            <person name="Liu W."/>
        </authorList>
    </citation>
    <scope>NUCLEOTIDE SEQUENCE [LARGE SCALE GENOMIC DNA]</scope>
    <source>
        <strain evidence="2 3">N2-109</strain>
    </source>
</reference>
<feature type="region of interest" description="Disordered" evidence="1">
    <location>
        <begin position="66"/>
        <end position="103"/>
    </location>
</feature>
<dbReference type="EMBL" id="JAJAGO010000002">
    <property type="protein sequence ID" value="MCT2589440.1"/>
    <property type="molecule type" value="Genomic_DNA"/>
</dbReference>